<dbReference type="InterPro" id="IPR050415">
    <property type="entry name" value="MRET"/>
</dbReference>
<dbReference type="InterPro" id="IPR017927">
    <property type="entry name" value="FAD-bd_FR_type"/>
</dbReference>
<dbReference type="SUPFAM" id="SSF52343">
    <property type="entry name" value="Ferredoxin reductase-like, C-terminal NADP-linked domain"/>
    <property type="match status" value="1"/>
</dbReference>
<evidence type="ECO:0000259" key="8">
    <source>
        <dbReference type="PROSITE" id="PS51384"/>
    </source>
</evidence>
<dbReference type="PANTHER" id="PTHR47354">
    <property type="entry name" value="NADH OXIDOREDUCTASE HCR"/>
    <property type="match status" value="1"/>
</dbReference>
<protein>
    <submittedName>
        <fullName evidence="9">PDR/VanB family oxidoreductase</fullName>
    </submittedName>
</protein>
<dbReference type="CDD" id="cd06185">
    <property type="entry name" value="PDR_like"/>
    <property type="match status" value="1"/>
</dbReference>
<keyword evidence="3" id="KW-0479">Metal-binding</keyword>
<name>A0ABW1AXT2_9RHOO</name>
<dbReference type="InterPro" id="IPR036010">
    <property type="entry name" value="2Fe-2S_ferredoxin-like_sf"/>
</dbReference>
<dbReference type="SUPFAM" id="SSF54292">
    <property type="entry name" value="2Fe-2S ferredoxin-like"/>
    <property type="match status" value="1"/>
</dbReference>
<dbReference type="RefSeq" id="WP_096449678.1">
    <property type="nucleotide sequence ID" value="NZ_JBHSOG010000101.1"/>
</dbReference>
<organism evidence="9 10">
    <name type="scientific">Thauera sinica</name>
    <dbReference type="NCBI Taxonomy" id="2665146"/>
    <lineage>
        <taxon>Bacteria</taxon>
        <taxon>Pseudomonadati</taxon>
        <taxon>Pseudomonadota</taxon>
        <taxon>Betaproteobacteria</taxon>
        <taxon>Rhodocyclales</taxon>
        <taxon>Zoogloeaceae</taxon>
        <taxon>Thauera</taxon>
    </lineage>
</organism>
<dbReference type="InterPro" id="IPR001041">
    <property type="entry name" value="2Fe-2S_ferredoxin-type"/>
</dbReference>
<evidence type="ECO:0000256" key="6">
    <source>
        <dbReference type="ARBA" id="ARBA00023014"/>
    </source>
</evidence>
<dbReference type="Pfam" id="PF00175">
    <property type="entry name" value="NAD_binding_1"/>
    <property type="match status" value="1"/>
</dbReference>
<accession>A0ABW1AXT2</accession>
<dbReference type="Proteomes" id="UP001595974">
    <property type="component" value="Unassembled WGS sequence"/>
</dbReference>
<dbReference type="SUPFAM" id="SSF63380">
    <property type="entry name" value="Riboflavin synthase domain-like"/>
    <property type="match status" value="1"/>
</dbReference>
<evidence type="ECO:0000313" key="9">
    <source>
        <dbReference type="EMBL" id="MFC5771841.1"/>
    </source>
</evidence>
<evidence type="ECO:0000256" key="3">
    <source>
        <dbReference type="ARBA" id="ARBA00022723"/>
    </source>
</evidence>
<dbReference type="PROSITE" id="PS00197">
    <property type="entry name" value="2FE2S_FER_1"/>
    <property type="match status" value="1"/>
</dbReference>
<keyword evidence="4" id="KW-0560">Oxidoreductase</keyword>
<keyword evidence="1" id="KW-0285">Flavoprotein</keyword>
<feature type="domain" description="FAD-binding FR-type" evidence="8">
    <location>
        <begin position="4"/>
        <end position="107"/>
    </location>
</feature>
<dbReference type="CDD" id="cd00207">
    <property type="entry name" value="fer2"/>
    <property type="match status" value="1"/>
</dbReference>
<evidence type="ECO:0000256" key="5">
    <source>
        <dbReference type="ARBA" id="ARBA00023004"/>
    </source>
</evidence>
<comment type="caution">
    <text evidence="9">The sequence shown here is derived from an EMBL/GenBank/DDBJ whole genome shotgun (WGS) entry which is preliminary data.</text>
</comment>
<dbReference type="EMBL" id="JBHSOG010000101">
    <property type="protein sequence ID" value="MFC5771841.1"/>
    <property type="molecule type" value="Genomic_DNA"/>
</dbReference>
<dbReference type="PANTHER" id="PTHR47354:SF1">
    <property type="entry name" value="CARNITINE MONOOXYGENASE REDUCTASE SUBUNIT"/>
    <property type="match status" value="1"/>
</dbReference>
<dbReference type="InterPro" id="IPR012675">
    <property type="entry name" value="Beta-grasp_dom_sf"/>
</dbReference>
<keyword evidence="5" id="KW-0408">Iron</keyword>
<dbReference type="Gene3D" id="3.10.20.30">
    <property type="match status" value="1"/>
</dbReference>
<dbReference type="Gene3D" id="2.40.30.10">
    <property type="entry name" value="Translation factors"/>
    <property type="match status" value="1"/>
</dbReference>
<evidence type="ECO:0000256" key="4">
    <source>
        <dbReference type="ARBA" id="ARBA00023002"/>
    </source>
</evidence>
<reference evidence="10" key="1">
    <citation type="journal article" date="2019" name="Int. J. Syst. Evol. Microbiol.">
        <title>The Global Catalogue of Microorganisms (GCM) 10K type strain sequencing project: providing services to taxonomists for standard genome sequencing and annotation.</title>
        <authorList>
            <consortium name="The Broad Institute Genomics Platform"/>
            <consortium name="The Broad Institute Genome Sequencing Center for Infectious Disease"/>
            <person name="Wu L."/>
            <person name="Ma J."/>
        </authorList>
    </citation>
    <scope>NUCLEOTIDE SEQUENCE [LARGE SCALE GENOMIC DNA]</scope>
    <source>
        <strain evidence="10">SHR3</strain>
    </source>
</reference>
<evidence type="ECO:0000256" key="1">
    <source>
        <dbReference type="ARBA" id="ARBA00022630"/>
    </source>
</evidence>
<dbReference type="Pfam" id="PF00111">
    <property type="entry name" value="Fer2"/>
    <property type="match status" value="1"/>
</dbReference>
<evidence type="ECO:0000256" key="2">
    <source>
        <dbReference type="ARBA" id="ARBA00022714"/>
    </source>
</evidence>
<dbReference type="PROSITE" id="PS51384">
    <property type="entry name" value="FAD_FR"/>
    <property type="match status" value="1"/>
</dbReference>
<dbReference type="PRINTS" id="PR00409">
    <property type="entry name" value="PHDIOXRDTASE"/>
</dbReference>
<dbReference type="InterPro" id="IPR006058">
    <property type="entry name" value="2Fe2S_fd_BS"/>
</dbReference>
<proteinExistence type="predicted"/>
<dbReference type="InterPro" id="IPR039261">
    <property type="entry name" value="FNR_nucleotide-bd"/>
</dbReference>
<keyword evidence="2" id="KW-0001">2Fe-2S</keyword>
<sequence>MNTPEILQARVRAVSFEAEGILGFELVPMPPLKELPAFTAGAHIDLLLPSGLTRSYSLLNAPHERHRYVIGVNKDAASRGGSRYMHETLRAGETLSIHPPRNNFPLDENAARSVFIAGGIGITPMLSMIARARALGMPWQLHYAARTRRHAAFLDLLQGWRDEPGAEVSLVFDQEPGAAMMDIAAIVRGLPADAHVYCCGPLPMLDAFEKAAAGLPPQRVHREYFAAREAAATEGGFVVELARAGKRIQVHPGQTILDSLIDAGIEPPYSCREGVCGTCEVRVLEGVPDHRDLVLSADEQAANDRMMVCCSGAKSARLLLDL</sequence>
<dbReference type="InterPro" id="IPR001433">
    <property type="entry name" value="OxRdtase_FAD/NAD-bd"/>
</dbReference>
<dbReference type="Gene3D" id="3.40.50.80">
    <property type="entry name" value="Nucleotide-binding domain of ferredoxin-NADP reductase (FNR) module"/>
    <property type="match status" value="1"/>
</dbReference>
<keyword evidence="10" id="KW-1185">Reference proteome</keyword>
<dbReference type="InterPro" id="IPR017938">
    <property type="entry name" value="Riboflavin_synthase-like_b-brl"/>
</dbReference>
<evidence type="ECO:0000313" key="10">
    <source>
        <dbReference type="Proteomes" id="UP001595974"/>
    </source>
</evidence>
<dbReference type="PROSITE" id="PS51085">
    <property type="entry name" value="2FE2S_FER_2"/>
    <property type="match status" value="1"/>
</dbReference>
<feature type="domain" description="2Fe-2S ferredoxin-type" evidence="7">
    <location>
        <begin position="237"/>
        <end position="322"/>
    </location>
</feature>
<keyword evidence="6" id="KW-0411">Iron-sulfur</keyword>
<evidence type="ECO:0000259" key="7">
    <source>
        <dbReference type="PROSITE" id="PS51085"/>
    </source>
</evidence>
<gene>
    <name evidence="9" type="ORF">ACFPTN_20880</name>
</gene>